<dbReference type="PANTHER" id="PTHR43827:SF3">
    <property type="entry name" value="NADP-DEPENDENT OXIDOREDUCTASE DOMAIN-CONTAINING PROTEIN"/>
    <property type="match status" value="1"/>
</dbReference>
<dbReference type="InterPro" id="IPR023210">
    <property type="entry name" value="NADP_OxRdtase_dom"/>
</dbReference>
<keyword evidence="3" id="KW-0560">Oxidoreductase</keyword>
<dbReference type="Gene3D" id="3.20.20.100">
    <property type="entry name" value="NADP-dependent oxidoreductase domain"/>
    <property type="match status" value="1"/>
</dbReference>
<evidence type="ECO:0000256" key="1">
    <source>
        <dbReference type="ARBA" id="ARBA00007905"/>
    </source>
</evidence>
<dbReference type="eggNOG" id="COG0656">
    <property type="taxonomic scope" value="Bacteria"/>
</dbReference>
<dbReference type="STRING" id="1224164.B843_02685"/>
<evidence type="ECO:0000256" key="6">
    <source>
        <dbReference type="PIRSR" id="PIRSR000097-3"/>
    </source>
</evidence>
<gene>
    <name evidence="8" type="ORF">B843_02685</name>
</gene>
<reference evidence="8 9" key="1">
    <citation type="submission" date="2013-02" db="EMBL/GenBank/DDBJ databases">
        <title>The complete genome sequence of Corynebacterium vitaeruminis DSM 20294.</title>
        <authorList>
            <person name="Ruckert C."/>
            <person name="Albersmeier A."/>
            <person name="Kalinowski J."/>
        </authorList>
    </citation>
    <scope>NUCLEOTIDE SEQUENCE [LARGE SCALE GENOMIC DNA]</scope>
    <source>
        <strain evidence="9">ATCC 10234</strain>
    </source>
</reference>
<keyword evidence="2" id="KW-0521">NADP</keyword>
<accession>W5Y623</accession>
<dbReference type="CDD" id="cd19071">
    <property type="entry name" value="AKR_AKR1-5-like"/>
    <property type="match status" value="1"/>
</dbReference>
<name>W5Y623_9CORY</name>
<dbReference type="PROSITE" id="PS00798">
    <property type="entry name" value="ALDOKETO_REDUCTASE_1"/>
    <property type="match status" value="1"/>
</dbReference>
<dbReference type="InterPro" id="IPR036812">
    <property type="entry name" value="NAD(P)_OxRdtase_dom_sf"/>
</dbReference>
<feature type="site" description="Lowers pKa of active site Tyr" evidence="6">
    <location>
        <position position="75"/>
    </location>
</feature>
<feature type="binding site" evidence="5">
    <location>
        <position position="108"/>
    </location>
    <ligand>
        <name>substrate</name>
    </ligand>
</feature>
<proteinExistence type="inferred from homology"/>
<sequence length="286" mass="31165">MTIPSFTLNTGADIPAVGFGTWLIDDDAVAPLVADAIKAGYRHIDTAQAYGNEAGVGRGIKDSGVAREELFITTKVAAEAKDYDSAAASIDESLRKLGLDYVDLMIIHSPQPWAEFREVDNRFFAENLEAWRALEDAQAAGKIRAIGVSNFLVDDLQNILDNGRVKPAVNQILAHLSNMPTELIGFCKDNDVLVEAYSPLGHGANFKNPKIAALAEKYGVSVAQLSIRYLVQKGLVPLPKTTSPERLRANLDIDFEIADDDMAALDEIKDEPDYGEHSFFPVFAAK</sequence>
<feature type="active site" description="Proton donor" evidence="4">
    <location>
        <position position="50"/>
    </location>
</feature>
<organism evidence="8 9">
    <name type="scientific">Corynebacterium vitaeruminis DSM 20294</name>
    <dbReference type="NCBI Taxonomy" id="1224164"/>
    <lineage>
        <taxon>Bacteria</taxon>
        <taxon>Bacillati</taxon>
        <taxon>Actinomycetota</taxon>
        <taxon>Actinomycetes</taxon>
        <taxon>Mycobacteriales</taxon>
        <taxon>Corynebacteriaceae</taxon>
        <taxon>Corynebacterium</taxon>
    </lineage>
</organism>
<dbReference type="SUPFAM" id="SSF51430">
    <property type="entry name" value="NAD(P)-linked oxidoreductase"/>
    <property type="match status" value="1"/>
</dbReference>
<dbReference type="PIRSF" id="PIRSF000097">
    <property type="entry name" value="AKR"/>
    <property type="match status" value="1"/>
</dbReference>
<dbReference type="AlphaFoldDB" id="W5Y623"/>
<protein>
    <submittedName>
        <fullName evidence="8">Aldo/keto reductase, diketogulonate reductase</fullName>
    </submittedName>
</protein>
<dbReference type="KEGG" id="cvt:B843_02685"/>
<evidence type="ECO:0000256" key="3">
    <source>
        <dbReference type="ARBA" id="ARBA00023002"/>
    </source>
</evidence>
<evidence type="ECO:0000256" key="5">
    <source>
        <dbReference type="PIRSR" id="PIRSR000097-2"/>
    </source>
</evidence>
<dbReference type="RefSeq" id="WP_025251985.1">
    <property type="nucleotide sequence ID" value="NZ_CP004353.1"/>
</dbReference>
<dbReference type="InterPro" id="IPR020471">
    <property type="entry name" value="AKR"/>
</dbReference>
<dbReference type="GO" id="GO:0016616">
    <property type="term" value="F:oxidoreductase activity, acting on the CH-OH group of donors, NAD or NADP as acceptor"/>
    <property type="evidence" value="ECO:0007669"/>
    <property type="project" value="UniProtKB-ARBA"/>
</dbReference>
<dbReference type="FunFam" id="3.20.20.100:FF:000015">
    <property type="entry name" value="Oxidoreductase, aldo/keto reductase family"/>
    <property type="match status" value="1"/>
</dbReference>
<evidence type="ECO:0000256" key="2">
    <source>
        <dbReference type="ARBA" id="ARBA00022857"/>
    </source>
</evidence>
<dbReference type="Proteomes" id="UP000019222">
    <property type="component" value="Chromosome"/>
</dbReference>
<comment type="similarity">
    <text evidence="1">Belongs to the aldo/keto reductase family.</text>
</comment>
<evidence type="ECO:0000313" key="9">
    <source>
        <dbReference type="Proteomes" id="UP000019222"/>
    </source>
</evidence>
<dbReference type="PROSITE" id="PS00063">
    <property type="entry name" value="ALDOKETO_REDUCTASE_3"/>
    <property type="match status" value="1"/>
</dbReference>
<keyword evidence="9" id="KW-1185">Reference proteome</keyword>
<dbReference type="Pfam" id="PF00248">
    <property type="entry name" value="Aldo_ket_red"/>
    <property type="match status" value="1"/>
</dbReference>
<feature type="domain" description="NADP-dependent oxidoreductase" evidence="7">
    <location>
        <begin position="17"/>
        <end position="269"/>
    </location>
</feature>
<dbReference type="EMBL" id="CP004353">
    <property type="protein sequence ID" value="AHI21928.1"/>
    <property type="molecule type" value="Genomic_DNA"/>
</dbReference>
<dbReference type="PROSITE" id="PS00062">
    <property type="entry name" value="ALDOKETO_REDUCTASE_2"/>
    <property type="match status" value="1"/>
</dbReference>
<dbReference type="PATRIC" id="fig|1224164.3.peg.531"/>
<dbReference type="PRINTS" id="PR00069">
    <property type="entry name" value="ALDKETRDTASE"/>
</dbReference>
<dbReference type="HOGENOM" id="CLU_023205_0_1_11"/>
<dbReference type="PANTHER" id="PTHR43827">
    <property type="entry name" value="2,5-DIKETO-D-GLUCONIC ACID REDUCTASE"/>
    <property type="match status" value="1"/>
</dbReference>
<evidence type="ECO:0000256" key="4">
    <source>
        <dbReference type="PIRSR" id="PIRSR000097-1"/>
    </source>
</evidence>
<evidence type="ECO:0000313" key="8">
    <source>
        <dbReference type="EMBL" id="AHI21928.1"/>
    </source>
</evidence>
<evidence type="ECO:0000259" key="7">
    <source>
        <dbReference type="Pfam" id="PF00248"/>
    </source>
</evidence>
<dbReference type="InterPro" id="IPR018170">
    <property type="entry name" value="Aldo/ket_reductase_CS"/>
</dbReference>